<feature type="region of interest" description="Disordered" evidence="2">
    <location>
        <begin position="355"/>
        <end position="381"/>
    </location>
</feature>
<feature type="compositionally biased region" description="Low complexity" evidence="2">
    <location>
        <begin position="485"/>
        <end position="497"/>
    </location>
</feature>
<feature type="region of interest" description="Disordered" evidence="2">
    <location>
        <begin position="431"/>
        <end position="477"/>
    </location>
</feature>
<feature type="coiled-coil region" evidence="1">
    <location>
        <begin position="122"/>
        <end position="149"/>
    </location>
</feature>
<organism evidence="3 4">
    <name type="scientific">Quillaja saponaria</name>
    <name type="common">Soap bark tree</name>
    <dbReference type="NCBI Taxonomy" id="32244"/>
    <lineage>
        <taxon>Eukaryota</taxon>
        <taxon>Viridiplantae</taxon>
        <taxon>Streptophyta</taxon>
        <taxon>Embryophyta</taxon>
        <taxon>Tracheophyta</taxon>
        <taxon>Spermatophyta</taxon>
        <taxon>Magnoliopsida</taxon>
        <taxon>eudicotyledons</taxon>
        <taxon>Gunneridae</taxon>
        <taxon>Pentapetalae</taxon>
        <taxon>rosids</taxon>
        <taxon>fabids</taxon>
        <taxon>Fabales</taxon>
        <taxon>Quillajaceae</taxon>
        <taxon>Quillaja</taxon>
    </lineage>
</organism>
<feature type="region of interest" description="Disordered" evidence="2">
    <location>
        <begin position="485"/>
        <end position="504"/>
    </location>
</feature>
<dbReference type="KEGG" id="qsa:O6P43_019885"/>
<name>A0AAD7LJF6_QUISA</name>
<dbReference type="EMBL" id="JARAOO010000008">
    <property type="protein sequence ID" value="KAJ7959285.1"/>
    <property type="molecule type" value="Genomic_DNA"/>
</dbReference>
<feature type="coiled-coil region" evidence="1">
    <location>
        <begin position="26"/>
        <end position="88"/>
    </location>
</feature>
<keyword evidence="3" id="KW-0371">Homeobox</keyword>
<evidence type="ECO:0000313" key="3">
    <source>
        <dbReference type="EMBL" id="KAJ7959285.1"/>
    </source>
</evidence>
<dbReference type="Proteomes" id="UP001163823">
    <property type="component" value="Chromosome 8"/>
</dbReference>
<accession>A0AAD7LJF6</accession>
<keyword evidence="1" id="KW-0175">Coiled coil</keyword>
<dbReference type="PANTHER" id="PTHR34380">
    <property type="entry name" value="BNAA03G12380D PROTEIN"/>
    <property type="match status" value="1"/>
</dbReference>
<dbReference type="PANTHER" id="PTHR34380:SF1">
    <property type="entry name" value="OS01G0221300 PROTEIN"/>
    <property type="match status" value="1"/>
</dbReference>
<feature type="compositionally biased region" description="Acidic residues" evidence="2">
    <location>
        <begin position="461"/>
        <end position="474"/>
    </location>
</feature>
<gene>
    <name evidence="3" type="ORF">O6P43_019885</name>
</gene>
<reference evidence="3" key="1">
    <citation type="journal article" date="2023" name="Science">
        <title>Elucidation of the pathway for biosynthesis of saponin adjuvants from the soapbark tree.</title>
        <authorList>
            <person name="Reed J."/>
            <person name="Orme A."/>
            <person name="El-Demerdash A."/>
            <person name="Owen C."/>
            <person name="Martin L.B.B."/>
            <person name="Misra R.C."/>
            <person name="Kikuchi S."/>
            <person name="Rejzek M."/>
            <person name="Martin A.C."/>
            <person name="Harkess A."/>
            <person name="Leebens-Mack J."/>
            <person name="Louveau T."/>
            <person name="Stephenson M.J."/>
            <person name="Osbourn A."/>
        </authorList>
    </citation>
    <scope>NUCLEOTIDE SEQUENCE</scope>
    <source>
        <strain evidence="3">S10</strain>
    </source>
</reference>
<evidence type="ECO:0000313" key="4">
    <source>
        <dbReference type="Proteomes" id="UP001163823"/>
    </source>
</evidence>
<comment type="caution">
    <text evidence="3">The sequence shown here is derived from an EMBL/GenBank/DDBJ whole genome shotgun (WGS) entry which is preliminary data.</text>
</comment>
<dbReference type="AlphaFoldDB" id="A0AAD7LJF6"/>
<evidence type="ECO:0000256" key="2">
    <source>
        <dbReference type="SAM" id="MobiDB-lite"/>
    </source>
</evidence>
<evidence type="ECO:0000256" key="1">
    <source>
        <dbReference type="SAM" id="Coils"/>
    </source>
</evidence>
<dbReference type="GO" id="GO:0003677">
    <property type="term" value="F:DNA binding"/>
    <property type="evidence" value="ECO:0007669"/>
    <property type="project" value="UniProtKB-KW"/>
</dbReference>
<keyword evidence="4" id="KW-1185">Reference proteome</keyword>
<protein>
    <submittedName>
        <fullName evidence="3">Homeobox-leucine zipper HOX24</fullName>
    </submittedName>
</protein>
<keyword evidence="3" id="KW-0238">DNA-binding</keyword>
<sequence>MEEVEEEKEVLKCILVCKKKLEDCQCSALEERSKKVEIRCVELELELQKIKSENNALEAKFKAFEVEKLAIEDELMVLKGRNEELKEKDKSTCEKGKDMERVIDLTVDNEEEDEVFQLKVENKVLECEKKKAGNEIKVWKDKFEKLKSQILHLNGTSNLKIECLLGKDVNLESESLNLHSHEENGRNKASEWIKSEDYSHVVTDLNSLQNQKKVGNLVNNSSSCVSPGTPSSDMLYKKTPCLDSEVKPGRQVRKQLTFKEAKSSCKMVAPSTPSGAKPASPGLIDIIDSDDESNITRVRLPIPDNQGNGRACVSTYCETQKSGGIEEKLMSEQSLQGSHNDCNDEEEMEFNRWNNPSIATPKRKRTSNVIRSDSESDDDNVPISKLMRMRMQELKPDQVSSDLNSCSVAAISSDVGNVTGVTPARRRLRKCQGKGELDKKGLTLPSKSKYDQGIPTNVDVSDNELEEEASESEGESLGGFIVNSSEASDSEKVSSNSQDVSHGNMELGEVLSKFKRKRDSKKWEFEGDMLAAFGKDPELCMKAVCALYRQQTSDEQISKGTLVYNHRGFNKFDAFRGSDLAEFLTDGDPHGDLKKSVNELHKFDPRGVELCNTLAARYSKQLFEIYKKKEDPHFHP</sequence>
<proteinExistence type="predicted"/>